<sequence>MVSVHIHYPVFKLDICTMFKLAPSDHIVEGEYSCARALDWFGAKISGYSWGLRFAMQAHVCFRHFCLEKVLSTLSTITTI</sequence>
<dbReference type="Gramene" id="PUZ41576">
    <property type="protein sequence ID" value="PUZ41576"/>
    <property type="gene ID" value="GQ55_9G515900"/>
</dbReference>
<proteinExistence type="predicted"/>
<dbReference type="Proteomes" id="UP000244336">
    <property type="component" value="Chromosome 9"/>
</dbReference>
<organism evidence="1 2">
    <name type="scientific">Panicum hallii var. hallii</name>
    <dbReference type="NCBI Taxonomy" id="1504633"/>
    <lineage>
        <taxon>Eukaryota</taxon>
        <taxon>Viridiplantae</taxon>
        <taxon>Streptophyta</taxon>
        <taxon>Embryophyta</taxon>
        <taxon>Tracheophyta</taxon>
        <taxon>Spermatophyta</taxon>
        <taxon>Magnoliopsida</taxon>
        <taxon>Liliopsida</taxon>
        <taxon>Poales</taxon>
        <taxon>Poaceae</taxon>
        <taxon>PACMAD clade</taxon>
        <taxon>Panicoideae</taxon>
        <taxon>Panicodae</taxon>
        <taxon>Paniceae</taxon>
        <taxon>Panicinae</taxon>
        <taxon>Panicum</taxon>
        <taxon>Panicum sect. Panicum</taxon>
    </lineage>
</organism>
<accession>A0A2T7CE03</accession>
<dbReference type="AlphaFoldDB" id="A0A2T7CE03"/>
<name>A0A2T7CE03_9POAL</name>
<evidence type="ECO:0000313" key="1">
    <source>
        <dbReference type="EMBL" id="PUZ41576.1"/>
    </source>
</evidence>
<protein>
    <submittedName>
        <fullName evidence="1">Uncharacterized protein</fullName>
    </submittedName>
</protein>
<keyword evidence="2" id="KW-1185">Reference proteome</keyword>
<evidence type="ECO:0000313" key="2">
    <source>
        <dbReference type="Proteomes" id="UP000244336"/>
    </source>
</evidence>
<gene>
    <name evidence="1" type="ORF">GQ55_9G515900</name>
</gene>
<dbReference type="EMBL" id="CM009757">
    <property type="protein sequence ID" value="PUZ41576.1"/>
    <property type="molecule type" value="Genomic_DNA"/>
</dbReference>
<reference evidence="1 2" key="1">
    <citation type="submission" date="2018-04" db="EMBL/GenBank/DDBJ databases">
        <title>WGS assembly of Panicum hallii var. hallii HAL2.</title>
        <authorList>
            <person name="Lovell J."/>
            <person name="Jenkins J."/>
            <person name="Lowry D."/>
            <person name="Mamidi S."/>
            <person name="Sreedasyam A."/>
            <person name="Weng X."/>
            <person name="Barry K."/>
            <person name="Bonette J."/>
            <person name="Campitelli B."/>
            <person name="Daum C."/>
            <person name="Gordon S."/>
            <person name="Gould B."/>
            <person name="Lipzen A."/>
            <person name="MacQueen A."/>
            <person name="Palacio-Mejia J."/>
            <person name="Plott C."/>
            <person name="Shakirov E."/>
            <person name="Shu S."/>
            <person name="Yoshinaga Y."/>
            <person name="Zane M."/>
            <person name="Rokhsar D."/>
            <person name="Grimwood J."/>
            <person name="Schmutz J."/>
            <person name="Juenger T."/>
        </authorList>
    </citation>
    <scope>NUCLEOTIDE SEQUENCE [LARGE SCALE GENOMIC DNA]</scope>
    <source>
        <strain evidence="2">cv. HAL2</strain>
    </source>
</reference>